<dbReference type="Proteomes" id="UP000548582">
    <property type="component" value="Unassembled WGS sequence"/>
</dbReference>
<proteinExistence type="predicted"/>
<dbReference type="EMBL" id="JABBKX010000004">
    <property type="protein sequence ID" value="NMJ42208.1"/>
    <property type="molecule type" value="Genomic_DNA"/>
</dbReference>
<dbReference type="AlphaFoldDB" id="A0A848EFS5"/>
<evidence type="ECO:0000313" key="2">
    <source>
        <dbReference type="Proteomes" id="UP000548582"/>
    </source>
</evidence>
<dbReference type="SUPFAM" id="SSF53448">
    <property type="entry name" value="Nucleotide-diphospho-sugar transferases"/>
    <property type="match status" value="1"/>
</dbReference>
<sequence length="375" mass="41458">MTSSAAPAPREITAPIILFGFRQPDRLARVCRALRSQRGVVLDERRIHLMMDGAVSPRTGRRYASGAEIAAGIAAVREIFPRAEILAAPDNLGIARNIARGEDHAFITLGAECAYFFEDDLEPGPWYLHMLDLAREVTAKAGGVAHFAVYGDHRAPAVEGPAGWTQLEHHWAFGLHRDAWRRIRTELAPYDAILALDDYQERNEGRILALWLAGEFGHVASSQDAAKALAAARLGLARVNTRACFGLYFGETGEHFTPEIYRRHGFAEAAVHRDGPRPLSPLDPTAFAAAERERYRHLRRADLPGRVAALQARHADPDRPATEADLAALYLLLADRKEVPPEGRAQVGRSLREVRAWLLRSAEPAILRALRPPRG</sequence>
<name>A0A848EFS5_9PROT</name>
<keyword evidence="2" id="KW-1185">Reference proteome</keyword>
<protein>
    <submittedName>
        <fullName evidence="1">Uncharacterized protein</fullName>
    </submittedName>
</protein>
<organism evidence="1 2">
    <name type="scientific">Neoroseomonas marina</name>
    <dbReference type="NCBI Taxonomy" id="1232220"/>
    <lineage>
        <taxon>Bacteria</taxon>
        <taxon>Pseudomonadati</taxon>
        <taxon>Pseudomonadota</taxon>
        <taxon>Alphaproteobacteria</taxon>
        <taxon>Acetobacterales</taxon>
        <taxon>Acetobacteraceae</taxon>
        <taxon>Neoroseomonas</taxon>
    </lineage>
</organism>
<evidence type="ECO:0000313" key="1">
    <source>
        <dbReference type="EMBL" id="NMJ42208.1"/>
    </source>
</evidence>
<dbReference type="Gene3D" id="3.90.550.10">
    <property type="entry name" value="Spore Coat Polysaccharide Biosynthesis Protein SpsA, Chain A"/>
    <property type="match status" value="1"/>
</dbReference>
<dbReference type="InterPro" id="IPR029044">
    <property type="entry name" value="Nucleotide-diphossugar_trans"/>
</dbReference>
<reference evidence="1 2" key="1">
    <citation type="submission" date="2020-03" db="EMBL/GenBank/DDBJ databases">
        <authorList>
            <person name="Sun Q."/>
        </authorList>
    </citation>
    <scope>NUCLEOTIDE SEQUENCE [LARGE SCALE GENOMIC DNA]</scope>
    <source>
        <strain evidence="1 2">JC162</strain>
    </source>
</reference>
<comment type="caution">
    <text evidence="1">The sequence shown here is derived from an EMBL/GenBank/DDBJ whole genome shotgun (WGS) entry which is preliminary data.</text>
</comment>
<accession>A0A848EFS5</accession>
<gene>
    <name evidence="1" type="ORF">GWK16_13210</name>
</gene>
<dbReference type="RefSeq" id="WP_170054453.1">
    <property type="nucleotide sequence ID" value="NZ_JABBKX010000004.1"/>
</dbReference>